<accession>A0A840YDG7</accession>
<gene>
    <name evidence="1" type="ORF">FHT02_002134</name>
</gene>
<keyword evidence="2" id="KW-1185">Reference proteome</keyword>
<proteinExistence type="predicted"/>
<organism evidence="1 2">
    <name type="scientific">Sphingomonas xinjiangensis</name>
    <dbReference type="NCBI Taxonomy" id="643568"/>
    <lineage>
        <taxon>Bacteria</taxon>
        <taxon>Pseudomonadati</taxon>
        <taxon>Pseudomonadota</taxon>
        <taxon>Alphaproteobacteria</taxon>
        <taxon>Sphingomonadales</taxon>
        <taxon>Sphingomonadaceae</taxon>
        <taxon>Sphingomonas</taxon>
    </lineage>
</organism>
<comment type="caution">
    <text evidence="1">The sequence shown here is derived from an EMBL/GenBank/DDBJ whole genome shotgun (WGS) entry which is preliminary data.</text>
</comment>
<dbReference type="EMBL" id="JACIJF010000005">
    <property type="protein sequence ID" value="MBB5710894.1"/>
    <property type="molecule type" value="Genomic_DNA"/>
</dbReference>
<name>A0A840YDG7_9SPHN</name>
<reference evidence="1 2" key="1">
    <citation type="submission" date="2020-08" db="EMBL/GenBank/DDBJ databases">
        <title>Genomic Encyclopedia of Type Strains, Phase IV (KMG-IV): sequencing the most valuable type-strain genomes for metagenomic binning, comparative biology and taxonomic classification.</title>
        <authorList>
            <person name="Goeker M."/>
        </authorList>
    </citation>
    <scope>NUCLEOTIDE SEQUENCE [LARGE SCALE GENOMIC DNA]</scope>
    <source>
        <strain evidence="1 2">DSM 26736</strain>
    </source>
</reference>
<evidence type="ECO:0000313" key="2">
    <source>
        <dbReference type="Proteomes" id="UP000527143"/>
    </source>
</evidence>
<dbReference type="RefSeq" id="WP_184087242.1">
    <property type="nucleotide sequence ID" value="NZ_JACIJF010000005.1"/>
</dbReference>
<dbReference type="AlphaFoldDB" id="A0A840YDG7"/>
<protein>
    <submittedName>
        <fullName evidence="1">Uncharacterized protein</fullName>
    </submittedName>
</protein>
<sequence length="124" mass="13114">MILTLAAAAMPLPQAERSAVLDTAHQAIERRIGKRAKLLVRTLNSEGDWAFLVAAMQDPTGKPISYAGTSLASAEAEGMISKDYAALMKRQGGGWRIVVQALGPTDVAWAGWAGEHGAPAALFR</sequence>
<evidence type="ECO:0000313" key="1">
    <source>
        <dbReference type="EMBL" id="MBB5710894.1"/>
    </source>
</evidence>
<dbReference type="Proteomes" id="UP000527143">
    <property type="component" value="Unassembled WGS sequence"/>
</dbReference>